<reference evidence="4" key="1">
    <citation type="submission" date="2003-08" db="EMBL/GenBank/DDBJ databases">
        <authorList>
            <person name="Birren B."/>
            <person name="Nusbaum C."/>
            <person name="Abebe A."/>
            <person name="Abouelleil A."/>
            <person name="Adekoya E."/>
            <person name="Ait-zahra M."/>
            <person name="Allen N."/>
            <person name="Allen T."/>
            <person name="An P."/>
            <person name="Anderson M."/>
            <person name="Anderson S."/>
            <person name="Arachchi H."/>
            <person name="Armbruster J."/>
            <person name="Bachantsang P."/>
            <person name="Baldwin J."/>
            <person name="Barry A."/>
            <person name="Bayul T."/>
            <person name="Blitshsteyn B."/>
            <person name="Bloom T."/>
            <person name="Blye J."/>
            <person name="Boguslavskiy L."/>
            <person name="Borowsky M."/>
            <person name="Boukhgalter B."/>
            <person name="Brunache A."/>
            <person name="Butler J."/>
            <person name="Calixte N."/>
            <person name="Calvo S."/>
            <person name="Camarata J."/>
            <person name="Campo K."/>
            <person name="Chang J."/>
            <person name="Cheshatsang Y."/>
            <person name="Citroen M."/>
            <person name="Collymore A."/>
            <person name="Considine T."/>
            <person name="Cook A."/>
            <person name="Cooke P."/>
            <person name="Corum B."/>
            <person name="Cuomo C."/>
            <person name="David R."/>
            <person name="Dawoe T."/>
            <person name="Degray S."/>
            <person name="Dodge S."/>
            <person name="Dooley K."/>
            <person name="Dorje P."/>
            <person name="Dorjee K."/>
            <person name="Dorris L."/>
            <person name="Duffey N."/>
            <person name="Dupes A."/>
            <person name="Elkins T."/>
            <person name="Engels R."/>
            <person name="Erickson J."/>
            <person name="Farina A."/>
            <person name="Faro S."/>
            <person name="Ferreira P."/>
            <person name="Fischer H."/>
            <person name="Fitzgerald M."/>
            <person name="Foley K."/>
            <person name="Gage D."/>
            <person name="Galagan J."/>
            <person name="Gearin G."/>
            <person name="Gnerre S."/>
            <person name="Gnirke A."/>
            <person name="Goyette A."/>
            <person name="Graham J."/>
            <person name="Grandbois E."/>
            <person name="Gyaltsen K."/>
            <person name="Hafez N."/>
            <person name="Hagopian D."/>
            <person name="Hagos B."/>
            <person name="Hall J."/>
            <person name="Hatcher B."/>
            <person name="Heller A."/>
            <person name="Higgins H."/>
            <person name="Honan T."/>
            <person name="Horn A."/>
            <person name="Houde N."/>
            <person name="Hughes L."/>
            <person name="Hulme W."/>
            <person name="Husby E."/>
            <person name="Iliev I."/>
            <person name="Jaffe D."/>
            <person name="Jones C."/>
            <person name="Kamal M."/>
            <person name="Kamat A."/>
            <person name="Kamvysselis M."/>
            <person name="Karlsson E."/>
            <person name="Kells C."/>
            <person name="Kieu A."/>
            <person name="Kisner P."/>
            <person name="Kodira C."/>
            <person name="Kulbokas E."/>
            <person name="Labutti K."/>
            <person name="Lama D."/>
            <person name="Landers T."/>
            <person name="Leger J."/>
            <person name="Levine S."/>
            <person name="Lewis D."/>
            <person name="Lewis T."/>
            <person name="Lindblad-toh K."/>
            <person name="Liu X."/>
            <person name="Lokyitsang T."/>
            <person name="Lokyitsang Y."/>
            <person name="Lucien O."/>
            <person name="Lui A."/>
            <person name="Ma L.J."/>
            <person name="Mabbitt R."/>
            <person name="Macdonald J."/>
            <person name="Maclean C."/>
            <person name="Major J."/>
            <person name="Manning J."/>
            <person name="Marabella R."/>
            <person name="Maru K."/>
            <person name="Matthews C."/>
            <person name="Mauceli E."/>
            <person name="Mccarthy M."/>
            <person name="Mcdonough S."/>
            <person name="Mcghee T."/>
            <person name="Meldrim J."/>
            <person name="Meneus L."/>
            <person name="Mesirov J."/>
            <person name="Mihalev A."/>
            <person name="Mihova T."/>
            <person name="Mikkelsen T."/>
            <person name="Mlenga V."/>
            <person name="Moru K."/>
            <person name="Mozes J."/>
            <person name="Mulrain L."/>
            <person name="Munson G."/>
            <person name="Naylor J."/>
            <person name="Newes C."/>
            <person name="Nguyen C."/>
            <person name="Nguyen N."/>
            <person name="Nguyen T."/>
            <person name="Nicol R."/>
            <person name="Nielsen C."/>
            <person name="Nizzari M."/>
            <person name="Norbu C."/>
            <person name="Norbu N."/>
            <person name="O'donnell P."/>
            <person name="Okoawo O."/>
            <person name="O'leary S."/>
            <person name="Omotosho B."/>
            <person name="O'neill K."/>
            <person name="Osman S."/>
            <person name="Parker S."/>
            <person name="Perrin D."/>
            <person name="Phunkhang P."/>
            <person name="Piqani B."/>
            <person name="Purcell S."/>
            <person name="Rachupka T."/>
            <person name="Ramasamy U."/>
            <person name="Rameau R."/>
            <person name="Ray V."/>
            <person name="Raymond C."/>
            <person name="Retta R."/>
            <person name="Richardson S."/>
            <person name="Rise C."/>
            <person name="Rodriguez J."/>
            <person name="Rogers J."/>
            <person name="Rogov P."/>
            <person name="Rutman M."/>
            <person name="Schupbach R."/>
            <person name="Seaman C."/>
            <person name="Settipalli S."/>
            <person name="Sharpe T."/>
            <person name="Sheridan J."/>
            <person name="Sherpa N."/>
            <person name="Shi J."/>
            <person name="Smirnov S."/>
            <person name="Smith C."/>
            <person name="Sougnez C."/>
            <person name="Spencer B."/>
            <person name="Stalker J."/>
            <person name="Stange-thomann N."/>
            <person name="Stavropoulos S."/>
            <person name="Stetson K."/>
            <person name="Stone C."/>
            <person name="Stone S."/>
            <person name="Stubbs M."/>
            <person name="Talamas J."/>
            <person name="Tchuinga P."/>
            <person name="Tenzing P."/>
            <person name="Tesfaye S."/>
            <person name="Theodore J."/>
            <person name="Thoulutsang Y."/>
            <person name="Topham K."/>
            <person name="Towey S."/>
            <person name="Tsamla T."/>
            <person name="Tsomo N."/>
            <person name="Vallee D."/>
            <person name="Vassiliev H."/>
            <person name="Venkataraman V."/>
            <person name="Vinson J."/>
            <person name="Vo A."/>
            <person name="Wade C."/>
            <person name="Wang S."/>
            <person name="Wangchuk T."/>
            <person name="Wangdi T."/>
            <person name="Whittaker C."/>
            <person name="Wilkinson J."/>
            <person name="Wu Y."/>
            <person name="Wyman D."/>
            <person name="Yadav S."/>
            <person name="Yang S."/>
            <person name="Yang X."/>
            <person name="Yeager S."/>
            <person name="Yee E."/>
            <person name="Young G."/>
            <person name="Zainoun J."/>
            <person name="Zembeck L."/>
            <person name="Zimmer A."/>
            <person name="Zody M."/>
            <person name="Lander E."/>
        </authorList>
    </citation>
    <scope>NUCLEOTIDE SEQUENCE [LARGE SCALE GENOMIC DNA]</scope>
</reference>
<dbReference type="PANTHER" id="PTHR46167:SF1">
    <property type="entry name" value="N-LYSINE METHYLTRANSFERASE KMT5A"/>
    <property type="match status" value="1"/>
</dbReference>
<dbReference type="InterPro" id="IPR001214">
    <property type="entry name" value="SET_dom"/>
</dbReference>
<dbReference type="Gene3D" id="2.170.270.10">
    <property type="entry name" value="SET domain"/>
    <property type="match status" value="1"/>
</dbReference>
<dbReference type="STRING" id="51511.ENSCSAVP00000018916"/>
<accession>H2ZMV0</accession>
<dbReference type="Proteomes" id="UP000007875">
    <property type="component" value="Unassembled WGS sequence"/>
</dbReference>
<dbReference type="InParanoid" id="H2ZMV0"/>
<dbReference type="eggNOG" id="KOG1085">
    <property type="taxonomic scope" value="Eukaryota"/>
</dbReference>
<dbReference type="GO" id="GO:0043516">
    <property type="term" value="P:regulation of DNA damage response, signal transduction by p53 class mediator"/>
    <property type="evidence" value="ECO:0007669"/>
    <property type="project" value="TreeGrafter"/>
</dbReference>
<sequence>MSSNLKSTCKPKLKEKTKIQNKESVKQIEIETVKIEHDLNAKCQNESNNVKDAKLHNGNLSVNFKEKIPSPTVESPQIKMVSSETEIGFLKSSPFKKQENKKTFNGNDKKDKLKKSTSKRTSSQNKTEKSRKSVKPSPVKSHALTEFYPIRRSSRKTKSLIKKEMADEIISAVQSKYEGDLEVVQFPDKGRGVVAKRAFTRGEFVVEYAGDLISWQEARSREQEYACDTSIGCYMYYFNARNTNYCIDATSESGRLGRLLNHSRRNPN</sequence>
<organism evidence="3 4">
    <name type="scientific">Ciona savignyi</name>
    <name type="common">Pacific transparent sea squirt</name>
    <dbReference type="NCBI Taxonomy" id="51511"/>
    <lineage>
        <taxon>Eukaryota</taxon>
        <taxon>Metazoa</taxon>
        <taxon>Chordata</taxon>
        <taxon>Tunicata</taxon>
        <taxon>Ascidiacea</taxon>
        <taxon>Phlebobranchia</taxon>
        <taxon>Cionidae</taxon>
        <taxon>Ciona</taxon>
    </lineage>
</organism>
<dbReference type="AlphaFoldDB" id="H2ZMV0"/>
<dbReference type="PANTHER" id="PTHR46167">
    <property type="entry name" value="N-LYSINE METHYLTRANSFERASE KMT5A"/>
    <property type="match status" value="1"/>
</dbReference>
<dbReference type="PROSITE" id="PS50280">
    <property type="entry name" value="SET"/>
    <property type="match status" value="1"/>
</dbReference>
<feature type="domain" description="SET" evidence="2">
    <location>
        <begin position="179"/>
        <end position="268"/>
    </location>
</feature>
<proteinExistence type="predicted"/>
<protein>
    <recommendedName>
        <fullName evidence="2">SET domain-containing protein</fullName>
    </recommendedName>
</protein>
<dbReference type="GO" id="GO:0042799">
    <property type="term" value="F:histone H4K20 methyltransferase activity"/>
    <property type="evidence" value="ECO:0007669"/>
    <property type="project" value="TreeGrafter"/>
</dbReference>
<dbReference type="GO" id="GO:0005700">
    <property type="term" value="C:polytene chromosome"/>
    <property type="evidence" value="ECO:0007669"/>
    <property type="project" value="TreeGrafter"/>
</dbReference>
<name>H2ZMV0_CIOSA</name>
<dbReference type="GO" id="GO:0005634">
    <property type="term" value="C:nucleus"/>
    <property type="evidence" value="ECO:0007669"/>
    <property type="project" value="TreeGrafter"/>
</dbReference>
<feature type="region of interest" description="Disordered" evidence="1">
    <location>
        <begin position="1"/>
        <end position="24"/>
    </location>
</feature>
<dbReference type="GeneTree" id="ENSGT00940000163293"/>
<dbReference type="InterPro" id="IPR051760">
    <property type="entry name" value="KMT5A"/>
</dbReference>
<feature type="compositionally biased region" description="Basic and acidic residues" evidence="1">
    <location>
        <begin position="96"/>
        <end position="111"/>
    </location>
</feature>
<dbReference type="GO" id="GO:0006357">
    <property type="term" value="P:regulation of transcription by RNA polymerase II"/>
    <property type="evidence" value="ECO:0007669"/>
    <property type="project" value="TreeGrafter"/>
</dbReference>
<feature type="compositionally biased region" description="Basic and acidic residues" evidence="1">
    <location>
        <begin position="12"/>
        <end position="24"/>
    </location>
</feature>
<dbReference type="HOGENOM" id="CLU_1040249_0_0_1"/>
<feature type="region of interest" description="Disordered" evidence="1">
    <location>
        <begin position="96"/>
        <end position="140"/>
    </location>
</feature>
<evidence type="ECO:0000313" key="4">
    <source>
        <dbReference type="Proteomes" id="UP000007875"/>
    </source>
</evidence>
<dbReference type="SUPFAM" id="SSF82199">
    <property type="entry name" value="SET domain"/>
    <property type="match status" value="1"/>
</dbReference>
<dbReference type="Ensembl" id="ENSCSAVT00000019123.1">
    <property type="protein sequence ID" value="ENSCSAVP00000018916.1"/>
    <property type="gene ID" value="ENSCSAVG00000011109.1"/>
</dbReference>
<keyword evidence="4" id="KW-1185">Reference proteome</keyword>
<reference evidence="3" key="2">
    <citation type="submission" date="2025-08" db="UniProtKB">
        <authorList>
            <consortium name="Ensembl"/>
        </authorList>
    </citation>
    <scope>IDENTIFICATION</scope>
</reference>
<evidence type="ECO:0000259" key="2">
    <source>
        <dbReference type="PROSITE" id="PS50280"/>
    </source>
</evidence>
<evidence type="ECO:0000256" key="1">
    <source>
        <dbReference type="SAM" id="MobiDB-lite"/>
    </source>
</evidence>
<evidence type="ECO:0000313" key="3">
    <source>
        <dbReference type="Ensembl" id="ENSCSAVP00000018916.1"/>
    </source>
</evidence>
<dbReference type="InterPro" id="IPR046341">
    <property type="entry name" value="SET_dom_sf"/>
</dbReference>
<reference evidence="3" key="3">
    <citation type="submission" date="2025-09" db="UniProtKB">
        <authorList>
            <consortium name="Ensembl"/>
        </authorList>
    </citation>
    <scope>IDENTIFICATION</scope>
</reference>
<dbReference type="Pfam" id="PF00856">
    <property type="entry name" value="SET"/>
    <property type="match status" value="1"/>
</dbReference>